<evidence type="ECO:0000256" key="1">
    <source>
        <dbReference type="ARBA" id="ARBA00001400"/>
    </source>
</evidence>
<dbReference type="OrthoDB" id="9804372at2"/>
<dbReference type="SMART" id="SM00986">
    <property type="entry name" value="UDG"/>
    <property type="match status" value="1"/>
</dbReference>
<dbReference type="InterPro" id="IPR036895">
    <property type="entry name" value="Uracil-DNA_glycosylase-like_sf"/>
</dbReference>
<name>A0A449AYW2_9BACT</name>
<dbReference type="PANTHER" id="PTHR11264">
    <property type="entry name" value="URACIL-DNA GLYCOSYLASE"/>
    <property type="match status" value="1"/>
</dbReference>
<dbReference type="GO" id="GO:0097510">
    <property type="term" value="P:base-excision repair, AP site formation via deaminated base removal"/>
    <property type="evidence" value="ECO:0007669"/>
    <property type="project" value="TreeGrafter"/>
</dbReference>
<dbReference type="PANTHER" id="PTHR11264:SF0">
    <property type="entry name" value="URACIL-DNA GLYCOSYLASE"/>
    <property type="match status" value="1"/>
</dbReference>
<protein>
    <recommendedName>
        <fullName evidence="4 8">Uracil-DNA glycosylase</fullName>
        <shortName evidence="8">UDG</shortName>
        <ecNumber evidence="4 8">3.2.2.27</ecNumber>
    </recommendedName>
</protein>
<evidence type="ECO:0000256" key="10">
    <source>
        <dbReference type="RuleBase" id="RU003780"/>
    </source>
</evidence>
<keyword evidence="12" id="KW-0326">Glycosidase</keyword>
<dbReference type="NCBIfam" id="NF003592">
    <property type="entry name" value="PRK05254.1-5"/>
    <property type="match status" value="1"/>
</dbReference>
<evidence type="ECO:0000256" key="5">
    <source>
        <dbReference type="ARBA" id="ARBA00022763"/>
    </source>
</evidence>
<evidence type="ECO:0000313" key="13">
    <source>
        <dbReference type="Proteomes" id="UP000289862"/>
    </source>
</evidence>
<evidence type="ECO:0000256" key="7">
    <source>
        <dbReference type="ARBA" id="ARBA00023204"/>
    </source>
</evidence>
<dbReference type="PROSITE" id="PS00130">
    <property type="entry name" value="U_DNA_GLYCOSYLASE"/>
    <property type="match status" value="1"/>
</dbReference>
<keyword evidence="13" id="KW-1185">Reference proteome</keyword>
<evidence type="ECO:0000313" key="12">
    <source>
        <dbReference type="EMBL" id="VEU72739.1"/>
    </source>
</evidence>
<dbReference type="EC" id="3.2.2.27" evidence="4 8"/>
<dbReference type="GO" id="GO:0005737">
    <property type="term" value="C:cytoplasm"/>
    <property type="evidence" value="ECO:0007669"/>
    <property type="project" value="UniProtKB-SubCell"/>
</dbReference>
<dbReference type="SMART" id="SM00987">
    <property type="entry name" value="UreE_C"/>
    <property type="match status" value="1"/>
</dbReference>
<dbReference type="NCBIfam" id="TIGR00628">
    <property type="entry name" value="ung"/>
    <property type="match status" value="1"/>
</dbReference>
<gene>
    <name evidence="8 12" type="primary">ung</name>
    <name evidence="12" type="ORF">NCTC10186_00209</name>
</gene>
<evidence type="ECO:0000256" key="4">
    <source>
        <dbReference type="ARBA" id="ARBA00012030"/>
    </source>
</evidence>
<evidence type="ECO:0000256" key="2">
    <source>
        <dbReference type="ARBA" id="ARBA00002631"/>
    </source>
</evidence>
<dbReference type="CDD" id="cd10027">
    <property type="entry name" value="UDG-F1-like"/>
    <property type="match status" value="1"/>
</dbReference>
<keyword evidence="6 8" id="KW-0378">Hydrolase</keyword>
<reference evidence="12 13" key="1">
    <citation type="submission" date="2019-01" db="EMBL/GenBank/DDBJ databases">
        <authorList>
            <consortium name="Pathogen Informatics"/>
        </authorList>
    </citation>
    <scope>NUCLEOTIDE SEQUENCE [LARGE SCALE GENOMIC DNA]</scope>
    <source>
        <strain evidence="12 13">NCTC10186</strain>
    </source>
</reference>
<accession>A0A449AYW2</accession>
<dbReference type="Proteomes" id="UP000289862">
    <property type="component" value="Chromosome"/>
</dbReference>
<comment type="similarity">
    <text evidence="3 8 10">Belongs to the uracil-DNA glycosylase (UDG) superfamily. UNG family.</text>
</comment>
<evidence type="ECO:0000259" key="11">
    <source>
        <dbReference type="SMART" id="SM00986"/>
    </source>
</evidence>
<comment type="function">
    <text evidence="2 8 10">Excises uracil residues from the DNA which can arise as a result of misincorporation of dUMP residues by DNA polymerase or due to deamination of cytosine.</text>
</comment>
<keyword evidence="8" id="KW-0963">Cytoplasm</keyword>
<dbReference type="EMBL" id="LR215031">
    <property type="protein sequence ID" value="VEU72739.1"/>
    <property type="molecule type" value="Genomic_DNA"/>
</dbReference>
<dbReference type="GO" id="GO:0004844">
    <property type="term" value="F:uracil DNA N-glycosylase activity"/>
    <property type="evidence" value="ECO:0007669"/>
    <property type="project" value="UniProtKB-UniRule"/>
</dbReference>
<organism evidence="12 13">
    <name type="scientific">Mycoplasmopsis gallopavonis</name>
    <dbReference type="NCBI Taxonomy" id="76629"/>
    <lineage>
        <taxon>Bacteria</taxon>
        <taxon>Bacillati</taxon>
        <taxon>Mycoplasmatota</taxon>
        <taxon>Mycoplasmoidales</taxon>
        <taxon>Metamycoplasmataceae</taxon>
        <taxon>Mycoplasmopsis</taxon>
    </lineage>
</organism>
<dbReference type="KEGG" id="mgal:NCTC10186_00209"/>
<dbReference type="InterPro" id="IPR018085">
    <property type="entry name" value="Ura-DNA_Glyclase_AS"/>
</dbReference>
<evidence type="ECO:0000256" key="3">
    <source>
        <dbReference type="ARBA" id="ARBA00008184"/>
    </source>
</evidence>
<dbReference type="InterPro" id="IPR002043">
    <property type="entry name" value="UDG_fam1"/>
</dbReference>
<feature type="active site" description="Proton acceptor" evidence="8 9">
    <location>
        <position position="62"/>
    </location>
</feature>
<dbReference type="HAMAP" id="MF_00148">
    <property type="entry name" value="UDG"/>
    <property type="match status" value="1"/>
</dbReference>
<feature type="domain" description="Uracil-DNA glycosylase-like" evidence="11">
    <location>
        <begin position="47"/>
        <end position="209"/>
    </location>
</feature>
<dbReference type="RefSeq" id="WP_119571844.1">
    <property type="nucleotide sequence ID" value="NZ_LR215031.1"/>
</dbReference>
<keyword evidence="7 8" id="KW-0234">DNA repair</keyword>
<dbReference type="AlphaFoldDB" id="A0A449AYW2"/>
<keyword evidence="5 8" id="KW-0227">DNA damage</keyword>
<dbReference type="SUPFAM" id="SSF52141">
    <property type="entry name" value="Uracil-DNA glycosylase-like"/>
    <property type="match status" value="1"/>
</dbReference>
<sequence length="229" mass="26510">MKDSFLKVLQSEGTKPYFTQILSSLQKAQDQNETVFPHQMDMFRPFEYFQLNETKVVILGQDPYHQIDQADGLAFSARYQDLNKTPKSLVNLFKNLKRDYPKTKIETNDLTNWAKQGVLLMNTVWTVSQNKAHSHEAFGWQNFTLKVLEEILTNNPKVIVVALGKPAQKLVKKLPIQPHYLINLSHPSPLSAHLSFNQFPLFKTINKYLKKENLNPIDWNLIKETKKGV</sequence>
<dbReference type="NCBIfam" id="NF003588">
    <property type="entry name" value="PRK05254.1-1"/>
    <property type="match status" value="1"/>
</dbReference>
<evidence type="ECO:0000256" key="8">
    <source>
        <dbReference type="HAMAP-Rule" id="MF_00148"/>
    </source>
</evidence>
<evidence type="ECO:0000256" key="9">
    <source>
        <dbReference type="PROSITE-ProRule" id="PRU10072"/>
    </source>
</evidence>
<dbReference type="Gene3D" id="3.40.470.10">
    <property type="entry name" value="Uracil-DNA glycosylase-like domain"/>
    <property type="match status" value="1"/>
</dbReference>
<dbReference type="InterPro" id="IPR005122">
    <property type="entry name" value="Uracil-DNA_glycosylase-like"/>
</dbReference>
<dbReference type="Pfam" id="PF03167">
    <property type="entry name" value="UDG"/>
    <property type="match status" value="1"/>
</dbReference>
<comment type="subcellular location">
    <subcellularLocation>
        <location evidence="8">Cytoplasm</location>
    </subcellularLocation>
</comment>
<comment type="catalytic activity">
    <reaction evidence="1 8 10">
        <text>Hydrolyzes single-stranded DNA or mismatched double-stranded DNA and polynucleotides, releasing free uracil.</text>
        <dbReference type="EC" id="3.2.2.27"/>
    </reaction>
</comment>
<evidence type="ECO:0000256" key="6">
    <source>
        <dbReference type="ARBA" id="ARBA00022801"/>
    </source>
</evidence>
<proteinExistence type="inferred from homology"/>